<dbReference type="AlphaFoldDB" id="A0A4Z0YCF6"/>
<dbReference type="Gene3D" id="2.115.10.20">
    <property type="entry name" value="Glycosyl hydrolase domain, family 43"/>
    <property type="match status" value="1"/>
</dbReference>
<organism evidence="1 2">
    <name type="scientific">Caproiciproducens galactitolivorans</name>
    <dbReference type="NCBI Taxonomy" id="642589"/>
    <lineage>
        <taxon>Bacteria</taxon>
        <taxon>Bacillati</taxon>
        <taxon>Bacillota</taxon>
        <taxon>Clostridia</taxon>
        <taxon>Eubacteriales</taxon>
        <taxon>Acutalibacteraceae</taxon>
        <taxon>Caproiciproducens</taxon>
    </lineage>
</organism>
<comment type="caution">
    <text evidence="1">The sequence shown here is derived from an EMBL/GenBank/DDBJ whole genome shotgun (WGS) entry which is preliminary data.</text>
</comment>
<dbReference type="EMBL" id="SRMQ01000015">
    <property type="protein sequence ID" value="TGJ75526.1"/>
    <property type="molecule type" value="Genomic_DNA"/>
</dbReference>
<dbReference type="InterPro" id="IPR015045">
    <property type="entry name" value="MPT-1-like_LmxM"/>
</dbReference>
<dbReference type="Proteomes" id="UP000297714">
    <property type="component" value="Unassembled WGS sequence"/>
</dbReference>
<accession>A0A4Z0YCF6</accession>
<dbReference type="PANTHER" id="PTHR37036">
    <property type="match status" value="1"/>
</dbReference>
<dbReference type="InterPro" id="IPR023296">
    <property type="entry name" value="Glyco_hydro_beta-prop_sf"/>
</dbReference>
<dbReference type="OrthoDB" id="7544904at2"/>
<sequence length="311" mass="35105">MQTCHQLLEQFPFSKLQFTNTKLPIILEEGDNRDVYNISSPFLYNGSQLLLGRAEFRDSEDSSIVFLRRNSGIWSLDKRYQPLKHLQDPFYSFVKGKLIVGGVEVYRNDKNESTYRTVFFRETAPFRIERFACGPENMKDIRLLELPSGEILVTTRPQNASAGRGKIGFTIIPSLDDLNSQSILSASILEDQFISEEWGGTNQLHLLNNGKIGVLSHIANFDEEGNRHYYSTCFLLDPATGMHLPMKIIAVRCNFEDGPSKREDLKDVVFSGGLVRHGNGTACLYCGVGDAEAHCLTIPDPFVEWEKSNVL</sequence>
<gene>
    <name evidence="1" type="ORF">CAGA_23250</name>
</gene>
<dbReference type="Pfam" id="PF08950">
    <property type="entry name" value="DUF1861"/>
    <property type="match status" value="1"/>
</dbReference>
<proteinExistence type="predicted"/>
<reference evidence="1 2" key="1">
    <citation type="submission" date="2019-04" db="EMBL/GenBank/DDBJ databases">
        <authorList>
            <person name="Poehlein A."/>
            <person name="Bengelsdorf F.R."/>
            <person name="Duerre P."/>
            <person name="Daniel R."/>
        </authorList>
    </citation>
    <scope>NUCLEOTIDE SEQUENCE [LARGE SCALE GENOMIC DNA]</scope>
    <source>
        <strain evidence="1 2">BS-1</strain>
    </source>
</reference>
<evidence type="ECO:0008006" key="3">
    <source>
        <dbReference type="Google" id="ProtNLM"/>
    </source>
</evidence>
<keyword evidence="2" id="KW-1185">Reference proteome</keyword>
<name>A0A4Z0YCF6_9FIRM</name>
<evidence type="ECO:0000313" key="1">
    <source>
        <dbReference type="EMBL" id="TGJ75526.1"/>
    </source>
</evidence>
<dbReference type="RefSeq" id="WP_135660960.1">
    <property type="nucleotide sequence ID" value="NZ_SRMQ01000015.1"/>
</dbReference>
<dbReference type="SUPFAM" id="SSF75005">
    <property type="entry name" value="Arabinanase/levansucrase/invertase"/>
    <property type="match status" value="1"/>
</dbReference>
<evidence type="ECO:0000313" key="2">
    <source>
        <dbReference type="Proteomes" id="UP000297714"/>
    </source>
</evidence>
<protein>
    <recommendedName>
        <fullName evidence="3">DUF1861 family protein</fullName>
    </recommendedName>
</protein>
<dbReference type="PANTHER" id="PTHR37036:SF2">
    <property type="entry name" value="DUF1861 FAMILY PROTEIN"/>
    <property type="match status" value="1"/>
</dbReference>